<dbReference type="InterPro" id="IPR045857">
    <property type="entry name" value="O16G_dom_2"/>
</dbReference>
<evidence type="ECO:0000313" key="5">
    <source>
        <dbReference type="Proteomes" id="UP000275076"/>
    </source>
</evidence>
<dbReference type="Gene3D" id="2.60.40.1180">
    <property type="entry name" value="Golgi alpha-mannosidase II"/>
    <property type="match status" value="1"/>
</dbReference>
<dbReference type="Gene3D" id="3.20.20.80">
    <property type="entry name" value="Glycosidases"/>
    <property type="match status" value="1"/>
</dbReference>
<sequence>MRQRDMYHNSFQLQYREPFGAVPKGSNVSLKLDIHQWYKVSQVNLHYIYDKKDDHHIQAMEMNKKVRPYHRYESRITTPEEPQLLWYFFEVVTDNDSLYYGREEVFESGAGHIYDHIPPSWQITVYNPVYQTPNWWKHATMYQIFPDRFYRSGVVDLTRAPKTSLLHTHWDDEPLYIFNEKKEVTRWDFFGGDLQGVIAKLDYLQSLGVTVLYLNPIFEAESNHRYDTGDYHTIDPLLGDKNDFIELIDKAADCNIEIMLDGVFSHTGSNSKYFNREGQYSTLGAYQSKDSPYYEWYTFHKHPYDYETWWGVGTLPTLNKENQDYQDFLIYDKESVIKTWQQRGMKNWRLDVADELTDDLIKKIYKQMKNDDESSVLLGEVWEDATNKTAYGKRRDYFLGGVLDSVMNYPLRRIMLDFMEEEIDADVVHRKVMTLREHYPKHYFYSLMNMLSNHDVERIKTVLEKNVLAHPLEERKEIVKAQVKALSLWLYSFPGIPSLYYGDEAGLTGGKDPDNRKPYPWGKEDHELISWYKKLGSWRNRFTALRTGHWKSHVLNQHVYSFERWTENGEDAFGKKADNEHMIYFINRDHRECVEVSVSVKKEGNWKDIQNPLRIFPSKNGKLRLMLEPNESMLLQYLD</sequence>
<keyword evidence="1 4" id="KW-0378">Hydrolase</keyword>
<dbReference type="InterPro" id="IPR013783">
    <property type="entry name" value="Ig-like_fold"/>
</dbReference>
<dbReference type="EMBL" id="RBVX01000035">
    <property type="protein sequence ID" value="RSL30563.1"/>
    <property type="molecule type" value="Genomic_DNA"/>
</dbReference>
<evidence type="ECO:0000259" key="3">
    <source>
        <dbReference type="SMART" id="SM00642"/>
    </source>
</evidence>
<evidence type="ECO:0000256" key="1">
    <source>
        <dbReference type="ARBA" id="ARBA00022801"/>
    </source>
</evidence>
<dbReference type="Gene3D" id="3.90.400.10">
    <property type="entry name" value="Oligo-1,6-glucosidase, Domain 2"/>
    <property type="match status" value="1"/>
</dbReference>
<dbReference type="SUPFAM" id="SSF51445">
    <property type="entry name" value="(Trans)glycosidases"/>
    <property type="match status" value="1"/>
</dbReference>
<dbReference type="RefSeq" id="WP_125560358.1">
    <property type="nucleotide sequence ID" value="NZ_RBVX01000035.1"/>
</dbReference>
<dbReference type="InterPro" id="IPR014756">
    <property type="entry name" value="Ig_E-set"/>
</dbReference>
<reference evidence="4 5" key="1">
    <citation type="submission" date="2018-10" db="EMBL/GenBank/DDBJ databases">
        <title>Draft genome sequence of Bacillus salarius IM0101, isolated from a hypersaline soil in Inner Mongolia, China.</title>
        <authorList>
            <person name="Yamprayoonswat W."/>
            <person name="Boonvisut S."/>
            <person name="Jumpathong W."/>
            <person name="Sittihan S."/>
            <person name="Ruangsuj P."/>
            <person name="Wanthongcharoen S."/>
            <person name="Thongpramul N."/>
            <person name="Pimmason S."/>
            <person name="Yu B."/>
            <person name="Yasawong M."/>
        </authorList>
    </citation>
    <scope>NUCLEOTIDE SEQUENCE [LARGE SCALE GENOMIC DNA]</scope>
    <source>
        <strain evidence="4 5">IM0101</strain>
    </source>
</reference>
<keyword evidence="2" id="KW-0326">Glycosidase</keyword>
<dbReference type="AlphaFoldDB" id="A0A428MWM2"/>
<evidence type="ECO:0000256" key="2">
    <source>
        <dbReference type="ARBA" id="ARBA00023295"/>
    </source>
</evidence>
<dbReference type="InterPro" id="IPR017853">
    <property type="entry name" value="GH"/>
</dbReference>
<gene>
    <name evidence="4" type="ORF">D7Z54_25355</name>
</gene>
<dbReference type="SUPFAM" id="SSF81296">
    <property type="entry name" value="E set domains"/>
    <property type="match status" value="1"/>
</dbReference>
<dbReference type="GO" id="GO:0004553">
    <property type="term" value="F:hydrolase activity, hydrolyzing O-glycosyl compounds"/>
    <property type="evidence" value="ECO:0007669"/>
    <property type="project" value="InterPro"/>
</dbReference>
<dbReference type="InterPro" id="IPR006047">
    <property type="entry name" value="GH13_cat_dom"/>
</dbReference>
<name>A0A428MWM2_9BACI</name>
<proteinExistence type="predicted"/>
<dbReference type="InterPro" id="IPR004185">
    <property type="entry name" value="Glyco_hydro_13_lg-like_dom"/>
</dbReference>
<dbReference type="Gene3D" id="2.60.40.10">
    <property type="entry name" value="Immunoglobulins"/>
    <property type="match status" value="1"/>
</dbReference>
<dbReference type="PANTHER" id="PTHR10357">
    <property type="entry name" value="ALPHA-AMYLASE FAMILY MEMBER"/>
    <property type="match status" value="1"/>
</dbReference>
<protein>
    <submittedName>
        <fullName evidence="4">Glycoside hydrolase family 13 protein</fullName>
    </submittedName>
</protein>
<dbReference type="Proteomes" id="UP000275076">
    <property type="component" value="Unassembled WGS sequence"/>
</dbReference>
<dbReference type="InterPro" id="IPR013780">
    <property type="entry name" value="Glyco_hydro_b"/>
</dbReference>
<dbReference type="Pfam" id="PF00128">
    <property type="entry name" value="Alpha-amylase"/>
    <property type="match status" value="1"/>
</dbReference>
<accession>A0A428MWM2</accession>
<evidence type="ECO:0000313" key="4">
    <source>
        <dbReference type="EMBL" id="RSL30563.1"/>
    </source>
</evidence>
<feature type="domain" description="Glycosyl hydrolase family 13 catalytic" evidence="3">
    <location>
        <begin position="143"/>
        <end position="539"/>
    </location>
</feature>
<organism evidence="4 5">
    <name type="scientific">Salibacterium salarium</name>
    <dbReference type="NCBI Taxonomy" id="284579"/>
    <lineage>
        <taxon>Bacteria</taxon>
        <taxon>Bacillati</taxon>
        <taxon>Bacillota</taxon>
        <taxon>Bacilli</taxon>
        <taxon>Bacillales</taxon>
        <taxon>Bacillaceae</taxon>
    </lineage>
</organism>
<dbReference type="PANTHER" id="PTHR10357:SF210">
    <property type="entry name" value="MALTODEXTRIN GLUCOSIDASE"/>
    <property type="match status" value="1"/>
</dbReference>
<dbReference type="CDD" id="cd02857">
    <property type="entry name" value="E_set_CDase_PDE_N"/>
    <property type="match status" value="1"/>
</dbReference>
<dbReference type="OrthoDB" id="9805159at2"/>
<dbReference type="SMART" id="SM00642">
    <property type="entry name" value="Aamy"/>
    <property type="match status" value="1"/>
</dbReference>
<keyword evidence="5" id="KW-1185">Reference proteome</keyword>
<dbReference type="GO" id="GO:0005975">
    <property type="term" value="P:carbohydrate metabolic process"/>
    <property type="evidence" value="ECO:0007669"/>
    <property type="project" value="InterPro"/>
</dbReference>
<comment type="caution">
    <text evidence="4">The sequence shown here is derived from an EMBL/GenBank/DDBJ whole genome shotgun (WGS) entry which is preliminary data.</text>
</comment>
<dbReference type="CDD" id="cd11338">
    <property type="entry name" value="AmyAc_CMD"/>
    <property type="match status" value="1"/>
</dbReference>